<dbReference type="Gramene" id="mRNA:HanXRQr2_Chr14g0643701">
    <property type="protein sequence ID" value="mRNA:HanXRQr2_Chr14g0643701"/>
    <property type="gene ID" value="HanXRQr2_Chr14g0643701"/>
</dbReference>
<dbReference type="EMBL" id="CM007903">
    <property type="protein sequence ID" value="OTF98131.1"/>
    <property type="molecule type" value="Genomic_DNA"/>
</dbReference>
<dbReference type="Pfam" id="PF12796">
    <property type="entry name" value="Ank_2"/>
    <property type="match status" value="1"/>
</dbReference>
<feature type="transmembrane region" description="Helical" evidence="1">
    <location>
        <begin position="754"/>
        <end position="778"/>
    </location>
</feature>
<dbReference type="PANTHER" id="PTHR24177">
    <property type="entry name" value="CASKIN"/>
    <property type="match status" value="1"/>
</dbReference>
<feature type="domain" description="PGG" evidence="2">
    <location>
        <begin position="702"/>
        <end position="819"/>
    </location>
</feature>
<evidence type="ECO:0000313" key="4">
    <source>
        <dbReference type="EMBL" id="OTF98131.1"/>
    </source>
</evidence>
<feature type="transmembrane region" description="Helical" evidence="1">
    <location>
        <begin position="20"/>
        <end position="37"/>
    </location>
</feature>
<dbReference type="Pfam" id="PF13962">
    <property type="entry name" value="PGG"/>
    <property type="match status" value="1"/>
</dbReference>
<dbReference type="GO" id="GO:0016020">
    <property type="term" value="C:membrane"/>
    <property type="evidence" value="ECO:0000318"/>
    <property type="project" value="GO_Central"/>
</dbReference>
<dbReference type="EMBL" id="MNCJ02000329">
    <property type="protein sequence ID" value="KAF5769050.1"/>
    <property type="molecule type" value="Genomic_DNA"/>
</dbReference>
<keyword evidence="1" id="KW-0812">Transmembrane</keyword>
<dbReference type="STRING" id="4232.A0A251SHT3"/>
<keyword evidence="5" id="KW-1185">Reference proteome</keyword>
<evidence type="ECO:0000313" key="5">
    <source>
        <dbReference type="Proteomes" id="UP000215914"/>
    </source>
</evidence>
<name>A0A251SHT3_HELAN</name>
<accession>A0A251SHT3</accession>
<dbReference type="InterPro" id="IPR026961">
    <property type="entry name" value="PGG_dom"/>
</dbReference>
<dbReference type="InParanoid" id="A0A251SHT3"/>
<sequence>MYVQMITQHNSQSFSSQYSYILHSYFQTVVVFVFVLFKAEMDQTGTELTEVHEDNHPQQPQDIDNTVQITEQTGVHLASIDEMQPLSQQQQQQINIPVASQANSRPPPPPKLPRSDLFNGSREQYLKIGVPLYEASIKCDWKAAEAIFKKYPQMELIRCSITENGETALHVAASAKGSKHVEEFVKNLVHEMGRGDLELQNNNHNTALYLAAAAGNIKAVKIMLEKNRTLLTIAGSKGTMMPLYTAALFGNEDVVKYLYNNSKKLRDDGWTTQNRGWLLQKCVENDMFDVALEIVKTYPELITGDVLGVLARKPEAFRETKINIISRTINWSKDLYSKMFIAQQPSQNENPFPETKFNIIKRIIKPVPEKKNALPLLKFIWEDIAKKPKTQIDKILRGPPDLIRQDTTTVSGWAIAMQLQNLISEHVAKVKEETENIITRYPDSTDQDKVDQARQLQKLIFECLVNLHTETHKIIKGPTNSIKQDNKPISSKKDQDSELQNIILEHISNTYDKAQKLVKTFRRKDQAPLLQNFIFEQIEKLNKASQKIIIELKPAKETYSSRVLFIAAEMGNTNFLVELIRKYPDLIWKVNDDNQTIFHIAIKHRHEGIYNLLYEIGAMKDLITPLKDLKNNNMLHLVGKIAKQKRLEDVSGVALQMQRELLWFKEVKNMIPPSYRERVNEDGLTPHELFTKEHKDLVTHGEKWMKGTANQCMIVAALIATIVFAAAFTVPGGYDQTNNKTNGIPVFHSKATFMVFVVADAISLFLSCASILIFLSILTSRYAEDDFLELVPKKLISGLLTLFMSITTMTIAFGVSFFVLYHKGLIWMPILICAFGLLPVLLYIWLQYNLFSDVIRSTYRSRYLFKPHKHVLYYENPKV</sequence>
<feature type="transmembrane region" description="Helical" evidence="1">
    <location>
        <begin position="826"/>
        <end position="846"/>
    </location>
</feature>
<reference evidence="3 5" key="1">
    <citation type="journal article" date="2017" name="Nature">
        <title>The sunflower genome provides insights into oil metabolism, flowering and Asterid evolution.</title>
        <authorList>
            <person name="Badouin H."/>
            <person name="Gouzy J."/>
            <person name="Grassa C.J."/>
            <person name="Murat F."/>
            <person name="Staton S.E."/>
            <person name="Cottret L."/>
            <person name="Lelandais-Briere C."/>
            <person name="Owens G.L."/>
            <person name="Carrere S."/>
            <person name="Mayjonade B."/>
            <person name="Legrand L."/>
            <person name="Gill N."/>
            <person name="Kane N.C."/>
            <person name="Bowers J.E."/>
            <person name="Hubner S."/>
            <person name="Bellec A."/>
            <person name="Berard A."/>
            <person name="Berges H."/>
            <person name="Blanchet N."/>
            <person name="Boniface M.C."/>
            <person name="Brunel D."/>
            <person name="Catrice O."/>
            <person name="Chaidir N."/>
            <person name="Claudel C."/>
            <person name="Donnadieu C."/>
            <person name="Faraut T."/>
            <person name="Fievet G."/>
            <person name="Helmstetter N."/>
            <person name="King M."/>
            <person name="Knapp S.J."/>
            <person name="Lai Z."/>
            <person name="Le Paslier M.C."/>
            <person name="Lippi Y."/>
            <person name="Lorenzon L."/>
            <person name="Mandel J.R."/>
            <person name="Marage G."/>
            <person name="Marchand G."/>
            <person name="Marquand E."/>
            <person name="Bret-Mestries E."/>
            <person name="Morien E."/>
            <person name="Nambeesan S."/>
            <person name="Nguyen T."/>
            <person name="Pegot-Espagnet P."/>
            <person name="Pouilly N."/>
            <person name="Raftis F."/>
            <person name="Sallet E."/>
            <person name="Schiex T."/>
            <person name="Thomas J."/>
            <person name="Vandecasteele C."/>
            <person name="Vares D."/>
            <person name="Vear F."/>
            <person name="Vautrin S."/>
            <person name="Crespi M."/>
            <person name="Mangin B."/>
            <person name="Burke J.M."/>
            <person name="Salse J."/>
            <person name="Munos S."/>
            <person name="Vincourt P."/>
            <person name="Rieseberg L.H."/>
            <person name="Langlade N.B."/>
        </authorList>
    </citation>
    <scope>NUCLEOTIDE SEQUENCE [LARGE SCALE GENOMIC DNA]</scope>
    <source>
        <strain evidence="5">cv. SF193</strain>
        <tissue evidence="3">Leaves</tissue>
    </source>
</reference>
<gene>
    <name evidence="4" type="ORF">HannXRQ_Chr14g0442281</name>
    <name evidence="3" type="ORF">HanXRQr2_Chr14g0643701</name>
</gene>
<evidence type="ECO:0000313" key="3">
    <source>
        <dbReference type="EMBL" id="KAF5769050.1"/>
    </source>
</evidence>
<reference evidence="3" key="3">
    <citation type="submission" date="2020-06" db="EMBL/GenBank/DDBJ databases">
        <title>Helianthus annuus Genome sequencing and assembly Release 2.</title>
        <authorList>
            <person name="Gouzy J."/>
            <person name="Langlade N."/>
            <person name="Munos S."/>
        </authorList>
    </citation>
    <scope>NUCLEOTIDE SEQUENCE</scope>
    <source>
        <tissue evidence="3">Leaves</tissue>
    </source>
</reference>
<dbReference type="Gene3D" id="1.25.40.20">
    <property type="entry name" value="Ankyrin repeat-containing domain"/>
    <property type="match status" value="2"/>
</dbReference>
<keyword evidence="1" id="KW-1133">Transmembrane helix</keyword>
<dbReference type="AlphaFoldDB" id="A0A251SHT3"/>
<dbReference type="InterPro" id="IPR036770">
    <property type="entry name" value="Ankyrin_rpt-contain_sf"/>
</dbReference>
<dbReference type="PANTHER" id="PTHR24177:SF472">
    <property type="entry name" value="PGG DOMAIN-CONTAINING PROTEIN"/>
    <property type="match status" value="1"/>
</dbReference>
<keyword evidence="1" id="KW-0472">Membrane</keyword>
<proteinExistence type="predicted"/>
<protein>
    <submittedName>
        <fullName evidence="3">Ankyrin repeat-containing domain, PGG domain, ankyrin repeat-containing domain superfamily</fullName>
    </submittedName>
    <submittedName>
        <fullName evidence="4">Putative ankyrin repeat-containing domain, PGG domain protein</fullName>
    </submittedName>
</protein>
<dbReference type="Proteomes" id="UP000215914">
    <property type="component" value="Chromosome 14"/>
</dbReference>
<dbReference type="SMART" id="SM00248">
    <property type="entry name" value="ANK"/>
    <property type="match status" value="5"/>
</dbReference>
<dbReference type="SUPFAM" id="SSF48403">
    <property type="entry name" value="Ankyrin repeat"/>
    <property type="match status" value="1"/>
</dbReference>
<organism evidence="4 5">
    <name type="scientific">Helianthus annuus</name>
    <name type="common">Common sunflower</name>
    <dbReference type="NCBI Taxonomy" id="4232"/>
    <lineage>
        <taxon>Eukaryota</taxon>
        <taxon>Viridiplantae</taxon>
        <taxon>Streptophyta</taxon>
        <taxon>Embryophyta</taxon>
        <taxon>Tracheophyta</taxon>
        <taxon>Spermatophyta</taxon>
        <taxon>Magnoliopsida</taxon>
        <taxon>eudicotyledons</taxon>
        <taxon>Gunneridae</taxon>
        <taxon>Pentapetalae</taxon>
        <taxon>asterids</taxon>
        <taxon>campanulids</taxon>
        <taxon>Asterales</taxon>
        <taxon>Asteraceae</taxon>
        <taxon>Asteroideae</taxon>
        <taxon>Heliantheae alliance</taxon>
        <taxon>Heliantheae</taxon>
        <taxon>Helianthus</taxon>
    </lineage>
</organism>
<dbReference type="InterPro" id="IPR002110">
    <property type="entry name" value="Ankyrin_rpt"/>
</dbReference>
<feature type="transmembrane region" description="Helical" evidence="1">
    <location>
        <begin position="799"/>
        <end position="820"/>
    </location>
</feature>
<reference evidence="4" key="2">
    <citation type="submission" date="2017-02" db="EMBL/GenBank/DDBJ databases">
        <title>Sunflower complete genome.</title>
        <authorList>
            <person name="Langlade N."/>
            <person name="Munos S."/>
        </authorList>
    </citation>
    <scope>NUCLEOTIDE SEQUENCE [LARGE SCALE GENOMIC DNA]</scope>
    <source>
        <tissue evidence="4">Leaves</tissue>
    </source>
</reference>
<dbReference type="OrthoDB" id="1671811at2759"/>
<evidence type="ECO:0000256" key="1">
    <source>
        <dbReference type="SAM" id="Phobius"/>
    </source>
</evidence>
<evidence type="ECO:0000259" key="2">
    <source>
        <dbReference type="Pfam" id="PF13962"/>
    </source>
</evidence>
<feature type="transmembrane region" description="Helical" evidence="1">
    <location>
        <begin position="712"/>
        <end position="734"/>
    </location>
</feature>